<proteinExistence type="predicted"/>
<dbReference type="Proteomes" id="UP000799755">
    <property type="component" value="Unassembled WGS sequence"/>
</dbReference>
<sequence length="321" mass="35898">MRLNGLTKVRARLSTLTTQRESNTLTLPDGRIIGYAEFGHPEGFPLLFFHGFPASRLEATGADKIARRHRVRVIALDRPGFGLSTFQPGRRITDWPADVLAFAGHAKLNRFAILGGSGGGPYALACAHLLPKEMMSAVGVMAGAPPWEAGAKHMTLPRRVTSLMAIHTPTAFGYLMDALVGLMRWAVTSGPVTRRIDKWLELENREEKSRTILEQRERILRIAFDGFAQGSQAFVQEAQLLSAQSWGFRFEDVSYNPIHIWHGTKDTSAPFVMIQYMSKRLPHSVLHECEGDTHFTMVKHLEQILRELVGHSSETESRKTD</sequence>
<keyword evidence="2" id="KW-1185">Reference proteome</keyword>
<protein>
    <submittedName>
        <fullName evidence="1">Alpha/beta-hydrolase</fullName>
    </submittedName>
</protein>
<accession>A0ACB6R7S3</accession>
<dbReference type="EMBL" id="MU003496">
    <property type="protein sequence ID" value="KAF2475231.1"/>
    <property type="molecule type" value="Genomic_DNA"/>
</dbReference>
<comment type="caution">
    <text evidence="1">The sequence shown here is derived from an EMBL/GenBank/DDBJ whole genome shotgun (WGS) entry which is preliminary data.</text>
</comment>
<evidence type="ECO:0000313" key="2">
    <source>
        <dbReference type="Proteomes" id="UP000799755"/>
    </source>
</evidence>
<evidence type="ECO:0000313" key="1">
    <source>
        <dbReference type="EMBL" id="KAF2475231.1"/>
    </source>
</evidence>
<gene>
    <name evidence="1" type="ORF">BDR25DRAFT_279215</name>
</gene>
<organism evidence="1 2">
    <name type="scientific">Lindgomyces ingoldianus</name>
    <dbReference type="NCBI Taxonomy" id="673940"/>
    <lineage>
        <taxon>Eukaryota</taxon>
        <taxon>Fungi</taxon>
        <taxon>Dikarya</taxon>
        <taxon>Ascomycota</taxon>
        <taxon>Pezizomycotina</taxon>
        <taxon>Dothideomycetes</taxon>
        <taxon>Pleosporomycetidae</taxon>
        <taxon>Pleosporales</taxon>
        <taxon>Lindgomycetaceae</taxon>
        <taxon>Lindgomyces</taxon>
    </lineage>
</organism>
<reference evidence="1" key="1">
    <citation type="journal article" date="2020" name="Stud. Mycol.">
        <title>101 Dothideomycetes genomes: a test case for predicting lifestyles and emergence of pathogens.</title>
        <authorList>
            <person name="Haridas S."/>
            <person name="Albert R."/>
            <person name="Binder M."/>
            <person name="Bloem J."/>
            <person name="Labutti K."/>
            <person name="Salamov A."/>
            <person name="Andreopoulos B."/>
            <person name="Baker S."/>
            <person name="Barry K."/>
            <person name="Bills G."/>
            <person name="Bluhm B."/>
            <person name="Cannon C."/>
            <person name="Castanera R."/>
            <person name="Culley D."/>
            <person name="Daum C."/>
            <person name="Ezra D."/>
            <person name="Gonzalez J."/>
            <person name="Henrissat B."/>
            <person name="Kuo A."/>
            <person name="Liang C."/>
            <person name="Lipzen A."/>
            <person name="Lutzoni F."/>
            <person name="Magnuson J."/>
            <person name="Mondo S."/>
            <person name="Nolan M."/>
            <person name="Ohm R."/>
            <person name="Pangilinan J."/>
            <person name="Park H.-J."/>
            <person name="Ramirez L."/>
            <person name="Alfaro M."/>
            <person name="Sun H."/>
            <person name="Tritt A."/>
            <person name="Yoshinaga Y."/>
            <person name="Zwiers L.-H."/>
            <person name="Turgeon B."/>
            <person name="Goodwin S."/>
            <person name="Spatafora J."/>
            <person name="Crous P."/>
            <person name="Grigoriev I."/>
        </authorList>
    </citation>
    <scope>NUCLEOTIDE SEQUENCE</scope>
    <source>
        <strain evidence="1">ATCC 200398</strain>
    </source>
</reference>
<name>A0ACB6R7S3_9PLEO</name>